<keyword evidence="9 10" id="KW-0539">Nucleus</keyword>
<dbReference type="Pfam" id="PF08512">
    <property type="entry name" value="Rttp106-like_middle"/>
    <property type="match status" value="1"/>
</dbReference>
<dbReference type="Gene3D" id="3.40.350.10">
    <property type="entry name" value="Creatinase/prolidase N-terminal domain"/>
    <property type="match status" value="1"/>
</dbReference>
<dbReference type="SMART" id="SM01287">
    <property type="entry name" value="Rtt106"/>
    <property type="match status" value="1"/>
</dbReference>
<dbReference type="InterPro" id="IPR013953">
    <property type="entry name" value="FACT_SPT16_M"/>
</dbReference>
<comment type="similarity">
    <text evidence="1 10">Belongs to the peptidase M24 family. SPT16 subfamily.</text>
</comment>
<evidence type="ECO:0000313" key="15">
    <source>
        <dbReference type="EMBL" id="CAH0376379.1"/>
    </source>
</evidence>
<keyword evidence="5 10" id="KW-0805">Transcription regulation</keyword>
<keyword evidence="2 10" id="KW-0158">Chromosome</keyword>
<protein>
    <recommendedName>
        <fullName evidence="10">FACT complex subunit</fullName>
    </recommendedName>
</protein>
<dbReference type="PANTHER" id="PTHR13980:SF15">
    <property type="entry name" value="FACT COMPLEX SUBUNIT SPT16"/>
    <property type="match status" value="1"/>
</dbReference>
<dbReference type="SMART" id="SM01285">
    <property type="entry name" value="FACT-Spt16_Nlob"/>
    <property type="match status" value="1"/>
</dbReference>
<evidence type="ECO:0000259" key="13">
    <source>
        <dbReference type="SMART" id="SM01286"/>
    </source>
</evidence>
<gene>
    <name evidence="15" type="ORF">PECAL_5P09550</name>
</gene>
<dbReference type="Pfam" id="PF14826">
    <property type="entry name" value="FACT-Spt16_Nlob"/>
    <property type="match status" value="1"/>
</dbReference>
<proteinExistence type="inferred from homology"/>
<keyword evidence="3 10" id="KW-0235">DNA replication</keyword>
<accession>A0A8J2SZB0</accession>
<evidence type="ECO:0000256" key="8">
    <source>
        <dbReference type="ARBA" id="ARBA00023204"/>
    </source>
</evidence>
<evidence type="ECO:0000256" key="3">
    <source>
        <dbReference type="ARBA" id="ARBA00022705"/>
    </source>
</evidence>
<dbReference type="InterPro" id="IPR040258">
    <property type="entry name" value="Spt16"/>
</dbReference>
<dbReference type="GO" id="GO:0006281">
    <property type="term" value="P:DNA repair"/>
    <property type="evidence" value="ECO:0007669"/>
    <property type="project" value="UniProtKB-UniRule"/>
</dbReference>
<dbReference type="InterPro" id="IPR056595">
    <property type="entry name" value="Fact-SPT16_PH"/>
</dbReference>
<dbReference type="InterPro" id="IPR036005">
    <property type="entry name" value="Creatinase/aminopeptidase-like"/>
</dbReference>
<keyword evidence="7 10" id="KW-0804">Transcription</keyword>
<evidence type="ECO:0000313" key="16">
    <source>
        <dbReference type="Proteomes" id="UP000789595"/>
    </source>
</evidence>
<evidence type="ECO:0000256" key="7">
    <source>
        <dbReference type="ARBA" id="ARBA00023163"/>
    </source>
</evidence>
<comment type="caution">
    <text evidence="15">The sequence shown here is derived from an EMBL/GenBank/DDBJ whole genome shotgun (WGS) entry which is preliminary data.</text>
</comment>
<dbReference type="InterPro" id="IPR013719">
    <property type="entry name" value="RTT106/SPT16-like_middle_dom"/>
</dbReference>
<dbReference type="SMART" id="SM01286">
    <property type="entry name" value="SPT16"/>
    <property type="match status" value="1"/>
</dbReference>
<dbReference type="InterPro" id="IPR029148">
    <property type="entry name" value="FACT-SPT16_Nlobe"/>
</dbReference>
<feature type="domain" description="FACT complex subunit SPT16 N-terminal lobe" evidence="12">
    <location>
        <begin position="4"/>
        <end position="161"/>
    </location>
</feature>
<dbReference type="Gene3D" id="2.30.29.210">
    <property type="entry name" value="FACT complex subunit Spt16p/Cdc68p"/>
    <property type="match status" value="1"/>
</dbReference>
<dbReference type="Pfam" id="PF00557">
    <property type="entry name" value="Peptidase_M24"/>
    <property type="match status" value="1"/>
</dbReference>
<keyword evidence="4 10" id="KW-0227">DNA damage</keyword>
<evidence type="ECO:0000256" key="4">
    <source>
        <dbReference type="ARBA" id="ARBA00022763"/>
    </source>
</evidence>
<evidence type="ECO:0000259" key="12">
    <source>
        <dbReference type="SMART" id="SM01285"/>
    </source>
</evidence>
<organism evidence="15 16">
    <name type="scientific">Pelagomonas calceolata</name>
    <dbReference type="NCBI Taxonomy" id="35677"/>
    <lineage>
        <taxon>Eukaryota</taxon>
        <taxon>Sar</taxon>
        <taxon>Stramenopiles</taxon>
        <taxon>Ochrophyta</taxon>
        <taxon>Pelagophyceae</taxon>
        <taxon>Pelagomonadales</taxon>
        <taxon>Pelagomonadaceae</taxon>
        <taxon>Pelagomonas</taxon>
    </lineage>
</organism>
<evidence type="ECO:0000256" key="11">
    <source>
        <dbReference type="SAM" id="MobiDB-lite"/>
    </source>
</evidence>
<dbReference type="Pfam" id="PF08644">
    <property type="entry name" value="SPT16"/>
    <property type="match status" value="1"/>
</dbReference>
<comment type="function">
    <text evidence="10">Component of the FACT complex, a general chromatin factor that acts to reorganize nucleosomes. The FACT complex is involved in multiple processes that require DNA as a template such as mRNA elongation, DNA replication and DNA repair. During transcription elongation the FACT complex acts as a histone chaperone that both destabilizes and restores nucleosomal structure. It facilitates the passage of RNA polymerase II and transcription by promoting the dissociation of one histone H2A-H2B dimer from the nucleosome, then subsequently promotes the reestablishment of the nucleosome following the passage of RNA polymerase II.</text>
</comment>
<feature type="region of interest" description="Disordered" evidence="11">
    <location>
        <begin position="467"/>
        <end position="489"/>
    </location>
</feature>
<dbReference type="Gene3D" id="3.90.230.10">
    <property type="entry name" value="Creatinase/methionine aminopeptidase superfamily"/>
    <property type="match status" value="1"/>
</dbReference>
<evidence type="ECO:0000256" key="2">
    <source>
        <dbReference type="ARBA" id="ARBA00022454"/>
    </source>
</evidence>
<feature type="compositionally biased region" description="Acidic residues" evidence="11">
    <location>
        <begin position="983"/>
        <end position="1027"/>
    </location>
</feature>
<keyword evidence="8 10" id="KW-0234">DNA repair</keyword>
<dbReference type="Pfam" id="PF24824">
    <property type="entry name" value="PH_SPT16"/>
    <property type="match status" value="1"/>
</dbReference>
<dbReference type="GO" id="GO:0035101">
    <property type="term" value="C:FACT complex"/>
    <property type="evidence" value="ECO:0007669"/>
    <property type="project" value="UniProtKB-UniRule"/>
</dbReference>
<dbReference type="Gene3D" id="2.30.29.30">
    <property type="entry name" value="Pleckstrin-homology domain (PH domain)/Phosphotyrosine-binding domain (PTB)"/>
    <property type="match status" value="1"/>
</dbReference>
<evidence type="ECO:0000256" key="9">
    <source>
        <dbReference type="ARBA" id="ARBA00023242"/>
    </source>
</evidence>
<feature type="domain" description="FACT complex subunit SPT16 middle" evidence="13">
    <location>
        <begin position="540"/>
        <end position="697"/>
    </location>
</feature>
<evidence type="ECO:0000256" key="6">
    <source>
        <dbReference type="ARBA" id="ARBA00023054"/>
    </source>
</evidence>
<keyword evidence="6" id="KW-0175">Coiled coil</keyword>
<evidence type="ECO:0000256" key="10">
    <source>
        <dbReference type="RuleBase" id="RU367052"/>
    </source>
</evidence>
<sequence length="1027" mass="116903">MSLLVPQTFWDRLSLLHDSLATGECWNDVDSIAVPIDPPSEDAAFTKSSAFFIHLFGLELHDSLAMLCKGALHVLATDEKCAMLKALQEEGQSAGLKFQLHRVCKDNHESTHAILAKLVKSQAGRKIGCLEKIQFQSTLALALNKAIQSAGAECIDVTSVLGMALSVKDGHALATFRKAAVVTHKILKHSFVRLLEDAFDQAKSITHEEIATHVDECCEHPSKVNIKSPQGHYESCYFPIVQSGGKYDIRPSASTNGETLSDDVIIISLGVRYNFHCANMARTFFVDPVESVRLNYSILLELRRECLAVMLAGRCVGSVAETANRFIRQRCPHLLKFLPKNFGFGLGLDFRESSLIMNAKNQRKFAQNMVFNLAIGFHDLELTDMQKADAQGSIRKLSKYSMLIADTVLIQSGDEPPDIVTKHSVEWKDVSYFINEKNDKDIMPPQGKHYTPEQVESQSAIMSSRLRERSKACAPDRSSLARNEKQAELMQQKLSVKRSEKSSAWSQQGQLSSRADILEVDSLLNRSAGEYPRDLPSSEVYVDMQGQVLFAPINGSQVPFHISMIKNAVQPDPDRTATYLRLNFFTPGQTASKDIAPATSKLIEQHGHNSMFIKEMLYRSRESQRLTAAHRMIQELRKRFRQHAAKAAEEADLIPQEKLVKMRDQRIPRMADLTMRPFISGKKTTGTLEAHTNGLRFTSKKHEIVDIMYGNIKHSLFQPCENEVMVLIHFYLKNPVLVGRKKSQNVQFLTEASIALDSARRSMYDPDELDEEQRERQLRKKLNEMYLIEFHFLVDSCFRRRFKEFCKKMERVAKHHRFHLEYHESTKISSQNISQIRFDIPYRDLGFHGVPNREMVLIQPTVRCLVNLTETPFFLVELDRVEHIHFERCTFRSKNFDMIIILQNFDVLPLSINAVPMNELDAIQEWLTDCSITYTASLRVMSWKSVMNLVKGDPRFYEETDEHGESKPAGWQFLQADDNHDGNEEEDDGDEDYSAGDDDDEDEDEEDEDEEEDDEEDVNGDDDEVGV</sequence>
<dbReference type="OrthoDB" id="10251642at2759"/>
<dbReference type="FunFam" id="2.30.29.30:FF:000017">
    <property type="entry name" value="FACT complex subunit SPT16"/>
    <property type="match status" value="1"/>
</dbReference>
<comment type="subcellular location">
    <subcellularLocation>
        <location evidence="10">Nucleus</location>
    </subcellularLocation>
    <subcellularLocation>
        <location evidence="10">Chromosome</location>
    </subcellularLocation>
</comment>
<feature type="region of interest" description="Disordered" evidence="11">
    <location>
        <begin position="959"/>
        <end position="1027"/>
    </location>
</feature>
<dbReference type="FunFam" id="3.90.230.10:FF:000005">
    <property type="entry name" value="FACT complex subunit spt16"/>
    <property type="match status" value="1"/>
</dbReference>
<name>A0A8J2SZB0_9STRA</name>
<comment type="subunit">
    <text evidence="10">Component of the FACT complex.</text>
</comment>
<keyword evidence="16" id="KW-1185">Reference proteome</keyword>
<evidence type="ECO:0000256" key="5">
    <source>
        <dbReference type="ARBA" id="ARBA00023015"/>
    </source>
</evidence>
<dbReference type="GO" id="GO:0006260">
    <property type="term" value="P:DNA replication"/>
    <property type="evidence" value="ECO:0007669"/>
    <property type="project" value="UniProtKB-KW"/>
</dbReference>
<dbReference type="GO" id="GO:0006368">
    <property type="term" value="P:transcription elongation by RNA polymerase II"/>
    <property type="evidence" value="ECO:0007669"/>
    <property type="project" value="TreeGrafter"/>
</dbReference>
<evidence type="ECO:0000259" key="14">
    <source>
        <dbReference type="SMART" id="SM01287"/>
    </source>
</evidence>
<dbReference type="InterPro" id="IPR029149">
    <property type="entry name" value="Creatin/AminoP/Spt16_N"/>
</dbReference>
<dbReference type="EMBL" id="CAKKNE010000005">
    <property type="protein sequence ID" value="CAH0376379.1"/>
    <property type="molecule type" value="Genomic_DNA"/>
</dbReference>
<dbReference type="GO" id="GO:0031491">
    <property type="term" value="F:nucleosome binding"/>
    <property type="evidence" value="ECO:0007669"/>
    <property type="project" value="TreeGrafter"/>
</dbReference>
<dbReference type="SUPFAM" id="SSF55920">
    <property type="entry name" value="Creatinase/aminopeptidase"/>
    <property type="match status" value="1"/>
</dbReference>
<dbReference type="InterPro" id="IPR011993">
    <property type="entry name" value="PH-like_dom_sf"/>
</dbReference>
<feature type="domain" description="Histone chaperone RTT106/FACT complex subunit SPT16-like middle" evidence="14">
    <location>
        <begin position="847"/>
        <end position="937"/>
    </location>
</feature>
<dbReference type="AlphaFoldDB" id="A0A8J2SZB0"/>
<dbReference type="InterPro" id="IPR000994">
    <property type="entry name" value="Pept_M24"/>
</dbReference>
<dbReference type="PANTHER" id="PTHR13980">
    <property type="entry name" value="CDC68 RELATED"/>
    <property type="match status" value="1"/>
</dbReference>
<dbReference type="Proteomes" id="UP000789595">
    <property type="component" value="Unassembled WGS sequence"/>
</dbReference>
<reference evidence="15" key="1">
    <citation type="submission" date="2021-11" db="EMBL/GenBank/DDBJ databases">
        <authorList>
            <consortium name="Genoscope - CEA"/>
            <person name="William W."/>
        </authorList>
    </citation>
    <scope>NUCLEOTIDE SEQUENCE</scope>
</reference>
<evidence type="ECO:0000256" key="1">
    <source>
        <dbReference type="ARBA" id="ARBA00010779"/>
    </source>
</evidence>
<dbReference type="Gene3D" id="2.30.29.150">
    <property type="match status" value="1"/>
</dbReference>